<dbReference type="SMART" id="SM00331">
    <property type="entry name" value="PP2C_SIG"/>
    <property type="match status" value="1"/>
</dbReference>
<gene>
    <name evidence="2" type="ordered locus">TREPR_3282</name>
</gene>
<dbReference type="Proteomes" id="UP000009223">
    <property type="component" value="Chromosome"/>
</dbReference>
<dbReference type="Pfam" id="PF07228">
    <property type="entry name" value="SpoIIE"/>
    <property type="match status" value="1"/>
</dbReference>
<dbReference type="KEGG" id="tpi:TREPR_3282"/>
<reference evidence="2 3" key="2">
    <citation type="journal article" date="2011" name="ISME J.">
        <title>RNA-seq reveals cooperative metabolic interactions between two termite-gut spirochete species in co-culture.</title>
        <authorList>
            <person name="Rosenthal A.Z."/>
            <person name="Matson E.G."/>
            <person name="Eldar A."/>
            <person name="Leadbetter J.R."/>
        </authorList>
    </citation>
    <scope>NUCLEOTIDE SEQUENCE [LARGE SCALE GENOMIC DNA]</scope>
    <source>
        <strain evidence="3">ATCC BAA-887 / DSM 12427 / ZAS-2</strain>
    </source>
</reference>
<evidence type="ECO:0000313" key="2">
    <source>
        <dbReference type="EMBL" id="AEF86828.1"/>
    </source>
</evidence>
<proteinExistence type="predicted"/>
<reference evidence="3" key="1">
    <citation type="submission" date="2009-12" db="EMBL/GenBank/DDBJ databases">
        <title>Complete sequence of Treponema primitia strain ZAS-2.</title>
        <authorList>
            <person name="Tetu S.G."/>
            <person name="Matson E."/>
            <person name="Ren Q."/>
            <person name="Seshadri R."/>
            <person name="Elbourne L."/>
            <person name="Hassan K.A."/>
            <person name="Durkin A."/>
            <person name="Radune D."/>
            <person name="Mohamoud Y."/>
            <person name="Shay R."/>
            <person name="Jin S."/>
            <person name="Zhang X."/>
            <person name="Lucey K."/>
            <person name="Ballor N.R."/>
            <person name="Ottesen E."/>
            <person name="Rosenthal R."/>
            <person name="Allen A."/>
            <person name="Leadbetter J.R."/>
            <person name="Paulsen I.T."/>
        </authorList>
    </citation>
    <scope>NUCLEOTIDE SEQUENCE [LARGE SCALE GENOMIC DNA]</scope>
    <source>
        <strain evidence="3">ATCC BAA-887 / DSM 12427 / ZAS-2</strain>
    </source>
</reference>
<evidence type="ECO:0000259" key="1">
    <source>
        <dbReference type="SMART" id="SM00331"/>
    </source>
</evidence>
<dbReference type="STRING" id="545694.TREPR_3282"/>
<dbReference type="RefSeq" id="WP_015706993.1">
    <property type="nucleotide sequence ID" value="NC_015578.1"/>
</dbReference>
<name>F5YKU0_TREPZ</name>
<dbReference type="eggNOG" id="COG2208">
    <property type="taxonomic scope" value="Bacteria"/>
</dbReference>
<evidence type="ECO:0000313" key="3">
    <source>
        <dbReference type="Proteomes" id="UP000009223"/>
    </source>
</evidence>
<accession>F5YKU0</accession>
<feature type="domain" description="PPM-type phosphatase" evidence="1">
    <location>
        <begin position="24"/>
        <end position="239"/>
    </location>
</feature>
<organism evidence="2 3">
    <name type="scientific">Treponema primitia (strain ATCC BAA-887 / DSM 12427 / ZAS-2)</name>
    <dbReference type="NCBI Taxonomy" id="545694"/>
    <lineage>
        <taxon>Bacteria</taxon>
        <taxon>Pseudomonadati</taxon>
        <taxon>Spirochaetota</taxon>
        <taxon>Spirochaetia</taxon>
        <taxon>Spirochaetales</taxon>
        <taxon>Treponemataceae</taxon>
        <taxon>Treponema</taxon>
    </lineage>
</organism>
<keyword evidence="3" id="KW-1185">Reference proteome</keyword>
<dbReference type="InterPro" id="IPR001932">
    <property type="entry name" value="PPM-type_phosphatase-like_dom"/>
</dbReference>
<sequence>MTEPAFSETFIEVDHYQVSKYNQNAPGDVFYSQKDAQTGRIITALSDGLGSGIKAGVLATLTSTMITKFIMNNIHIKKSAEIIMNTLPVSKELGISYATFTAVEINKDSTINIVEYDNPPYILLREDHVYEPEKQIIPFERENKETGPEIPTILSYSSFTAKPKDRIVFFSDGVTQAGLGEANTPGGWGRAAAQRFILETVYNDPDISARDLSCALIQEALRYHNFKAKDDASCAVVYFRRPRDLLIITGPPWQAENDKVFAEIWKNFSGKKIISGGTTAKILERELNLEINYKDNEHNYDFPAESKMEGADMVTEGILTLAAVADILEDSTKADKKNKTALRMVELFLSCDRLHFVVGTKINDANYDPSMPVELEIRRNVVRRLARVLEAKYIKEVELRFF</sequence>
<protein>
    <submittedName>
        <fullName evidence="2">Stage II sporulation E family protein</fullName>
    </submittedName>
</protein>
<dbReference type="InterPro" id="IPR036457">
    <property type="entry name" value="PPM-type-like_dom_sf"/>
</dbReference>
<dbReference type="OrthoDB" id="1090916at2"/>
<dbReference type="AlphaFoldDB" id="F5YKU0"/>
<dbReference type="Gene3D" id="3.60.40.10">
    <property type="entry name" value="PPM-type phosphatase domain"/>
    <property type="match status" value="1"/>
</dbReference>
<dbReference type="HOGENOM" id="CLU_703441_0_0_12"/>
<dbReference type="EMBL" id="CP001843">
    <property type="protein sequence ID" value="AEF86828.1"/>
    <property type="molecule type" value="Genomic_DNA"/>
</dbReference>
<dbReference type="SUPFAM" id="SSF81606">
    <property type="entry name" value="PP2C-like"/>
    <property type="match status" value="1"/>
</dbReference>